<comment type="caution">
    <text evidence="3">The sequence shown here is derived from an EMBL/GenBank/DDBJ whole genome shotgun (WGS) entry which is preliminary data.</text>
</comment>
<accession>A0A7J8U8K9</accession>
<dbReference type="InterPro" id="IPR009057">
    <property type="entry name" value="Homeodomain-like_sf"/>
</dbReference>
<proteinExistence type="predicted"/>
<keyword evidence="1" id="KW-0238">DNA-binding</keyword>
<keyword evidence="4" id="KW-1185">Reference proteome</keyword>
<dbReference type="Proteomes" id="UP000593573">
    <property type="component" value="Unassembled WGS sequence"/>
</dbReference>
<evidence type="ECO:0000313" key="4">
    <source>
        <dbReference type="Proteomes" id="UP000593573"/>
    </source>
</evidence>
<dbReference type="Gene3D" id="1.10.10.60">
    <property type="entry name" value="Homeodomain-like"/>
    <property type="match status" value="1"/>
</dbReference>
<organism evidence="3 4">
    <name type="scientific">Gossypium klotzschianum</name>
    <dbReference type="NCBI Taxonomy" id="34286"/>
    <lineage>
        <taxon>Eukaryota</taxon>
        <taxon>Viridiplantae</taxon>
        <taxon>Streptophyta</taxon>
        <taxon>Embryophyta</taxon>
        <taxon>Tracheophyta</taxon>
        <taxon>Spermatophyta</taxon>
        <taxon>Magnoliopsida</taxon>
        <taxon>eudicotyledons</taxon>
        <taxon>Gunneridae</taxon>
        <taxon>Pentapetalae</taxon>
        <taxon>rosids</taxon>
        <taxon>malvids</taxon>
        <taxon>Malvales</taxon>
        <taxon>Malvaceae</taxon>
        <taxon>Malvoideae</taxon>
        <taxon>Gossypium</taxon>
    </lineage>
</organism>
<dbReference type="OrthoDB" id="125347at2759"/>
<evidence type="ECO:0000256" key="1">
    <source>
        <dbReference type="ARBA" id="ARBA00023125"/>
    </source>
</evidence>
<feature type="domain" description="HTH CENPB-type" evidence="2">
    <location>
        <begin position="1"/>
        <end position="45"/>
    </location>
</feature>
<gene>
    <name evidence="3" type="ORF">Goklo_014549</name>
</gene>
<dbReference type="PROSITE" id="PS51253">
    <property type="entry name" value="HTH_CENPB"/>
    <property type="match status" value="1"/>
</dbReference>
<protein>
    <recommendedName>
        <fullName evidence="2">HTH CENPB-type domain-containing protein</fullName>
    </recommendedName>
</protein>
<reference evidence="3 4" key="1">
    <citation type="journal article" date="2019" name="Genome Biol. Evol.">
        <title>Insights into the evolution of the New World diploid cottons (Gossypium, subgenus Houzingenia) based on genome sequencing.</title>
        <authorList>
            <person name="Grover C.E."/>
            <person name="Arick M.A. 2nd"/>
            <person name="Thrash A."/>
            <person name="Conover J.L."/>
            <person name="Sanders W.S."/>
            <person name="Peterson D.G."/>
            <person name="Frelichowski J.E."/>
            <person name="Scheffler J.A."/>
            <person name="Scheffler B.E."/>
            <person name="Wendel J.F."/>
        </authorList>
    </citation>
    <scope>NUCLEOTIDE SEQUENCE [LARGE SCALE GENOMIC DNA]</scope>
    <source>
        <strain evidence="3">57</strain>
        <tissue evidence="3">Leaf</tissue>
    </source>
</reference>
<dbReference type="InterPro" id="IPR006600">
    <property type="entry name" value="HTH_CenpB_DNA-bd_dom"/>
</dbReference>
<dbReference type="EMBL" id="JABFAB010000004">
    <property type="protein sequence ID" value="MBA0646594.1"/>
    <property type="molecule type" value="Genomic_DNA"/>
</dbReference>
<dbReference type="Pfam" id="PF03221">
    <property type="entry name" value="HTH_Tnp_Tc5"/>
    <property type="match status" value="1"/>
</dbReference>
<evidence type="ECO:0000313" key="3">
    <source>
        <dbReference type="EMBL" id="MBA0646594.1"/>
    </source>
</evidence>
<name>A0A7J8U8K9_9ROSI</name>
<evidence type="ECO:0000259" key="2">
    <source>
        <dbReference type="PROSITE" id="PS51253"/>
    </source>
</evidence>
<dbReference type="AlphaFoldDB" id="A0A7J8U8K9"/>
<dbReference type="SUPFAM" id="SSF46689">
    <property type="entry name" value="Homeodomain-like"/>
    <property type="match status" value="1"/>
</dbReference>
<sequence length="47" mass="5739">MSGEMIQTKVKEFLQKMYSYENSEFNFLIGWLERFKARHGIKSYRIC</sequence>
<dbReference type="GO" id="GO:0003677">
    <property type="term" value="F:DNA binding"/>
    <property type="evidence" value="ECO:0007669"/>
    <property type="project" value="UniProtKB-KW"/>
</dbReference>